<reference evidence="2" key="1">
    <citation type="submission" date="2022-10" db="EMBL/GenBank/DDBJ databases">
        <title>Luteolibacter sp. GHJ8, whole genome shotgun sequencing project.</title>
        <authorList>
            <person name="Zhao G."/>
            <person name="Shen L."/>
        </authorList>
    </citation>
    <scope>NUCLEOTIDE SEQUENCE</scope>
    <source>
        <strain evidence="2">GHJ8</strain>
    </source>
</reference>
<protein>
    <submittedName>
        <fullName evidence="2">Pyridoxamine 5'-phosphate oxidase family protein</fullName>
    </submittedName>
</protein>
<evidence type="ECO:0000313" key="2">
    <source>
        <dbReference type="EMBL" id="MCW1913262.1"/>
    </source>
</evidence>
<dbReference type="InterPro" id="IPR052917">
    <property type="entry name" value="Stress-Dev_Protein"/>
</dbReference>
<dbReference type="EMBL" id="JAPDDR010000003">
    <property type="protein sequence ID" value="MCW1913262.1"/>
    <property type="molecule type" value="Genomic_DNA"/>
</dbReference>
<evidence type="ECO:0000313" key="3">
    <source>
        <dbReference type="Proteomes" id="UP001165653"/>
    </source>
</evidence>
<gene>
    <name evidence="2" type="ORF">OJ996_06750</name>
</gene>
<evidence type="ECO:0000259" key="1">
    <source>
        <dbReference type="Pfam" id="PF16242"/>
    </source>
</evidence>
<dbReference type="SUPFAM" id="SSF50475">
    <property type="entry name" value="FMN-binding split barrel"/>
    <property type="match status" value="1"/>
</dbReference>
<name>A0ABT3G0S2_9BACT</name>
<dbReference type="Pfam" id="PF16242">
    <property type="entry name" value="Pyrid_ox_like"/>
    <property type="match status" value="1"/>
</dbReference>
<dbReference type="Gene3D" id="2.30.110.10">
    <property type="entry name" value="Electron Transport, Fmn-binding Protein, Chain A"/>
    <property type="match status" value="1"/>
</dbReference>
<proteinExistence type="predicted"/>
<feature type="domain" description="General stress protein FMN-binding split barrel" evidence="1">
    <location>
        <begin position="2"/>
        <end position="143"/>
    </location>
</feature>
<sequence>MRELVKAAPTCMLGTVLGDLPPHLCPMQVQDVDSDGCLWFFSGADSAHNAHIGEDPRVQLVFCNNSNHEYLAVYGKAEITRDIHKVDELWTNMVKTWFPDGKDDANLTLICVCPEKVHYWDVKDGKLVAMAKILMGAVTGNPQDIGIEGDLNP</sequence>
<dbReference type="Proteomes" id="UP001165653">
    <property type="component" value="Unassembled WGS sequence"/>
</dbReference>
<accession>A0ABT3G0S2</accession>
<comment type="caution">
    <text evidence="2">The sequence shown here is derived from an EMBL/GenBank/DDBJ whole genome shotgun (WGS) entry which is preliminary data.</text>
</comment>
<dbReference type="PANTHER" id="PTHR34818:SF1">
    <property type="entry name" value="PROTEIN BLI-3"/>
    <property type="match status" value="1"/>
</dbReference>
<dbReference type="InterPro" id="IPR012349">
    <property type="entry name" value="Split_barrel_FMN-bd"/>
</dbReference>
<keyword evidence="3" id="KW-1185">Reference proteome</keyword>
<organism evidence="2 3">
    <name type="scientific">Luteolibacter rhizosphaerae</name>
    <dbReference type="NCBI Taxonomy" id="2989719"/>
    <lineage>
        <taxon>Bacteria</taxon>
        <taxon>Pseudomonadati</taxon>
        <taxon>Verrucomicrobiota</taxon>
        <taxon>Verrucomicrobiia</taxon>
        <taxon>Verrucomicrobiales</taxon>
        <taxon>Verrucomicrobiaceae</taxon>
        <taxon>Luteolibacter</taxon>
    </lineage>
</organism>
<dbReference type="PANTHER" id="PTHR34818">
    <property type="entry name" value="PROTEIN BLI-3"/>
    <property type="match status" value="1"/>
</dbReference>
<dbReference type="InterPro" id="IPR038725">
    <property type="entry name" value="YdaG_split_barrel_FMN-bd"/>
</dbReference>
<dbReference type="RefSeq" id="WP_264513052.1">
    <property type="nucleotide sequence ID" value="NZ_JAPDDR010000003.1"/>
</dbReference>